<feature type="domain" description="Mga helix-turn-helix" evidence="3">
    <location>
        <begin position="82"/>
        <end position="164"/>
    </location>
</feature>
<keyword evidence="5" id="KW-1185">Reference proteome</keyword>
<protein>
    <recommendedName>
        <fullName evidence="3">Mga helix-turn-helix domain-containing protein</fullName>
    </recommendedName>
</protein>
<comment type="caution">
    <text evidence="4">The sequence shown here is derived from an EMBL/GenBank/DDBJ whole genome shotgun (WGS) entry which is preliminary data.</text>
</comment>
<name>A0A4S3B374_9ENTE</name>
<dbReference type="EMBL" id="SDGV01000011">
    <property type="protein sequence ID" value="THB61511.1"/>
    <property type="molecule type" value="Genomic_DNA"/>
</dbReference>
<evidence type="ECO:0000259" key="3">
    <source>
        <dbReference type="Pfam" id="PF05043"/>
    </source>
</evidence>
<evidence type="ECO:0000313" key="5">
    <source>
        <dbReference type="Proteomes" id="UP000310506"/>
    </source>
</evidence>
<dbReference type="AlphaFoldDB" id="A0A4S3B374"/>
<dbReference type="InterPro" id="IPR007737">
    <property type="entry name" value="Mga_HTH"/>
</dbReference>
<dbReference type="OrthoDB" id="2194511at2"/>
<gene>
    <name evidence="4" type="ORF">ESZ54_04645</name>
</gene>
<dbReference type="PANTHER" id="PTHR30185">
    <property type="entry name" value="CRYPTIC BETA-GLUCOSIDE BGL OPERON ANTITERMINATOR"/>
    <property type="match status" value="1"/>
</dbReference>
<dbReference type="InterPro" id="IPR050661">
    <property type="entry name" value="BglG_antiterminators"/>
</dbReference>
<dbReference type="RefSeq" id="WP_136136523.1">
    <property type="nucleotide sequence ID" value="NZ_SDGV01000011.1"/>
</dbReference>
<evidence type="ECO:0000256" key="1">
    <source>
        <dbReference type="ARBA" id="ARBA00023015"/>
    </source>
</evidence>
<proteinExistence type="predicted"/>
<dbReference type="Proteomes" id="UP000310506">
    <property type="component" value="Unassembled WGS sequence"/>
</dbReference>
<organism evidence="4 5">
    <name type="scientific">Vagococcus silagei</name>
    <dbReference type="NCBI Taxonomy" id="2508885"/>
    <lineage>
        <taxon>Bacteria</taxon>
        <taxon>Bacillati</taxon>
        <taxon>Bacillota</taxon>
        <taxon>Bacilli</taxon>
        <taxon>Lactobacillales</taxon>
        <taxon>Enterococcaceae</taxon>
        <taxon>Vagococcus</taxon>
    </lineage>
</organism>
<evidence type="ECO:0000313" key="4">
    <source>
        <dbReference type="EMBL" id="THB61511.1"/>
    </source>
</evidence>
<accession>A0A4S3B374</accession>
<sequence>MLGLSNDLDLQVLYLISGSEVTSLKELADSMGVSTRSIKLRITRLNETINDCFGIEKFIVSSHKGDIYFDSLYDYQTLNIFNKVQTLHLRKSHRFNLIILFSEYFKLTRQDICDKLFVSPSYLNKIIKSLNDQAEKYNLKIVNQGGYYLIDGDEMKIRSVLYHLLKLGYQDSEWPFESIEPFSYENLGTEEMKMFDLYYPTDIRKKSIQMYIAMTSVREKYQKEMRYNITEDLEPILQLLLDSTKHMDFFIENLMSDFSRSLSENEKLGLSYFIQIGTSQTISNEKKLLIISKLKEQFNPFYRFSSFALKETLRSHNVKLTSNDFDIHVYHFILYLITQQLMGTLLFELQEFDLNHNIDLTKEKNQTLLQTIRSGMCDEAYERIFENQENFEVFVGYLISIIESYDVNTVKLFFSTTKSLSSAFYLKKQLTDFFSESKITFTESFDDADLIITDNFNTHNDEKEFFVVTSFGCQKTLNSLIQRIMNLST</sequence>
<dbReference type="PANTHER" id="PTHR30185:SF18">
    <property type="entry name" value="TRANSCRIPTIONAL REGULATOR MTLR"/>
    <property type="match status" value="1"/>
</dbReference>
<dbReference type="Pfam" id="PF05043">
    <property type="entry name" value="Mga"/>
    <property type="match status" value="1"/>
</dbReference>
<evidence type="ECO:0000256" key="2">
    <source>
        <dbReference type="ARBA" id="ARBA00023163"/>
    </source>
</evidence>
<keyword evidence="1" id="KW-0805">Transcription regulation</keyword>
<keyword evidence="2" id="KW-0804">Transcription</keyword>
<reference evidence="4 5" key="1">
    <citation type="submission" date="2019-01" db="EMBL/GenBank/DDBJ databases">
        <title>Vagococcus silagei sp. nov. isolated from brewer's grain.</title>
        <authorList>
            <person name="Guu J.-R."/>
        </authorList>
    </citation>
    <scope>NUCLEOTIDE SEQUENCE [LARGE SCALE GENOMIC DNA]</scope>
    <source>
        <strain evidence="4 5">2B-2</strain>
    </source>
</reference>